<protein>
    <recommendedName>
        <fullName evidence="6">RAD50-interacting protein 1</fullName>
    </recommendedName>
</protein>
<comment type="similarity">
    <text evidence="1">Belongs to the RINT1 family.</text>
</comment>
<evidence type="ECO:0000256" key="3">
    <source>
        <dbReference type="SAM" id="MobiDB-lite"/>
    </source>
</evidence>
<proteinExistence type="inferred from homology"/>
<keyword evidence="5" id="KW-1185">Reference proteome</keyword>
<dbReference type="GO" id="GO:0070939">
    <property type="term" value="C:Dsl1/NZR complex"/>
    <property type="evidence" value="ECO:0007669"/>
    <property type="project" value="InterPro"/>
</dbReference>
<evidence type="ECO:0000313" key="5">
    <source>
        <dbReference type="Proteomes" id="UP000007110"/>
    </source>
</evidence>
<dbReference type="Proteomes" id="UP000007110">
    <property type="component" value="Unassembled WGS sequence"/>
</dbReference>
<dbReference type="FunFam" id="1.20.58.1420:FF:000001">
    <property type="entry name" value="RINT-1 family protein"/>
    <property type="match status" value="1"/>
</dbReference>
<dbReference type="PANTHER" id="PTHR13520">
    <property type="entry name" value="RAD50-INTERACTING PROTEIN 1 RINT-1"/>
    <property type="match status" value="1"/>
</dbReference>
<dbReference type="PANTHER" id="PTHR13520:SF0">
    <property type="entry name" value="RAD50-INTERACTING PROTEIN 1"/>
    <property type="match status" value="1"/>
</dbReference>
<dbReference type="EnsemblMetazoa" id="XM_030984883">
    <property type="protein sequence ID" value="XP_030840743"/>
    <property type="gene ID" value="LOC578742"/>
</dbReference>
<dbReference type="GeneID" id="578742"/>
<sequence length="696" mass="79597">MNDYPPTMAEESYQDSGSSMPEYSDEIRRMIDIQIGNDIKKLSLTEDMLQNALDEKARIEQELSTASTEAPSRIQSALLEATAATERLDDLTADYKQTRRLVTSQVTQAEPMVTHLVGLTNQVQELERCMEYLKWMAMVEDLSSVVQQSLSANAMPSAVEHFARLAKVSHALQGSTCVNLVDFVDRTVLFWHKILKEKLESEFEEVLKLLGWPFVSSTAPLPAANLTELTAKLKVLLLQLIKLQLPEALAAEDETSQDYLIIPGSTPLLLPLQLLLQPLKKRFKYHFYGKKLTNSIDKPEWYFTQILNWIRDHSEFLQSNVQPILSEDKTLNIEARTEFTRGLLHTVAAKLKHDIPELLFDDQLLCHTIDELLLFDKELRNSYHYPNNQPGCLHILTEQACFDKWIAIERQFAGQKLDTLFSSPSAWQSQYKGMMEADESKVPECVESFMTLLLVITERYKVLPSPSHHLRFLDLQIDLLDDFRVRLLQVMRQEASNPLGDHYAAILNGVHYIIMVLGEWSDQVFFLQLQYFGKEQSRMESLNAQLAEGKSPSLPTLLAGSPTEALSGTVFDEILSLFELLCQDMCSTIEKRVVNEIKDKARAYQKEKWFSMPSPKDFIVPALSMTACDMLQSLKERLHLLREQLSPALFDKLWQDISSKLNKFLFQEVILTNQFNEGGATQIQIDMTRGLFPLYL</sequence>
<reference evidence="4" key="2">
    <citation type="submission" date="2021-01" db="UniProtKB">
        <authorList>
            <consortium name="EnsemblMetazoa"/>
        </authorList>
    </citation>
    <scope>IDENTIFICATION</scope>
</reference>
<dbReference type="RefSeq" id="XP_030840743.1">
    <property type="nucleotide sequence ID" value="XM_030984883.1"/>
</dbReference>
<reference evidence="5" key="1">
    <citation type="submission" date="2015-02" db="EMBL/GenBank/DDBJ databases">
        <title>Genome sequencing for Strongylocentrotus purpuratus.</title>
        <authorList>
            <person name="Murali S."/>
            <person name="Liu Y."/>
            <person name="Vee V."/>
            <person name="English A."/>
            <person name="Wang M."/>
            <person name="Skinner E."/>
            <person name="Han Y."/>
            <person name="Muzny D.M."/>
            <person name="Worley K.C."/>
            <person name="Gibbs R.A."/>
        </authorList>
    </citation>
    <scope>NUCLEOTIDE SEQUENCE</scope>
</reference>
<accession>A0A7M7NUH0</accession>
<evidence type="ECO:0000313" key="4">
    <source>
        <dbReference type="EnsemblMetazoa" id="XP_030840743"/>
    </source>
</evidence>
<name>A0A7M7NUH0_STRPU</name>
<dbReference type="Gene3D" id="1.20.58.1420">
    <property type="entry name" value="Dsl1p vesicle tethering complex, Tip20p subunit, domain B"/>
    <property type="match status" value="1"/>
</dbReference>
<organism evidence="4 5">
    <name type="scientific">Strongylocentrotus purpuratus</name>
    <name type="common">Purple sea urchin</name>
    <dbReference type="NCBI Taxonomy" id="7668"/>
    <lineage>
        <taxon>Eukaryota</taxon>
        <taxon>Metazoa</taxon>
        <taxon>Echinodermata</taxon>
        <taxon>Eleutherozoa</taxon>
        <taxon>Echinozoa</taxon>
        <taxon>Echinoidea</taxon>
        <taxon>Euechinoidea</taxon>
        <taxon>Echinacea</taxon>
        <taxon>Camarodonta</taxon>
        <taxon>Echinidea</taxon>
        <taxon>Strongylocentrotidae</taxon>
        <taxon>Strongylocentrotus</taxon>
    </lineage>
</organism>
<dbReference type="PROSITE" id="PS51386">
    <property type="entry name" value="RINT1_TIP20"/>
    <property type="match status" value="1"/>
</dbReference>
<keyword evidence="2" id="KW-0175">Coiled coil</keyword>
<dbReference type="GO" id="GO:0006888">
    <property type="term" value="P:endoplasmic reticulum to Golgi vesicle-mediated transport"/>
    <property type="evidence" value="ECO:0007669"/>
    <property type="project" value="InterPro"/>
</dbReference>
<evidence type="ECO:0000256" key="2">
    <source>
        <dbReference type="SAM" id="Coils"/>
    </source>
</evidence>
<dbReference type="FunFam" id="1.20.58.670:FF:000003">
    <property type="entry name" value="RAD50-interacting protein 1"/>
    <property type="match status" value="1"/>
</dbReference>
<dbReference type="InterPro" id="IPR042042">
    <property type="entry name" value="Tip20p_domB"/>
</dbReference>
<dbReference type="InterPro" id="IPR042044">
    <property type="entry name" value="EXOC6PINT-1/Sec15/Tip20_C_dom2"/>
</dbReference>
<dbReference type="InterPro" id="IPR007528">
    <property type="entry name" value="RINT1_Tip20"/>
</dbReference>
<dbReference type="GO" id="GO:0006890">
    <property type="term" value="P:retrograde vesicle-mediated transport, Golgi to endoplasmic reticulum"/>
    <property type="evidence" value="ECO:0007669"/>
    <property type="project" value="InterPro"/>
</dbReference>
<feature type="coiled-coil region" evidence="2">
    <location>
        <begin position="42"/>
        <end position="101"/>
    </location>
</feature>
<dbReference type="AlphaFoldDB" id="A0A7M7NUH0"/>
<dbReference type="Pfam" id="PF04437">
    <property type="entry name" value="RINT1_TIP1"/>
    <property type="match status" value="1"/>
</dbReference>
<dbReference type="Gene3D" id="1.20.58.670">
    <property type="entry name" value="Dsl1p vesicle tethering complex, Tip20p subunit, domain D"/>
    <property type="match status" value="1"/>
</dbReference>
<evidence type="ECO:0000256" key="1">
    <source>
        <dbReference type="ARBA" id="ARBA00061158"/>
    </source>
</evidence>
<dbReference type="CTD" id="60561"/>
<feature type="region of interest" description="Disordered" evidence="3">
    <location>
        <begin position="1"/>
        <end position="22"/>
    </location>
</feature>
<evidence type="ECO:0008006" key="6">
    <source>
        <dbReference type="Google" id="ProtNLM"/>
    </source>
</evidence>